<keyword evidence="4" id="KW-0862">Zinc</keyword>
<evidence type="ECO:0000256" key="1">
    <source>
        <dbReference type="ARBA" id="ARBA00010843"/>
    </source>
</evidence>
<dbReference type="PANTHER" id="PTHR14649:SF1">
    <property type="entry name" value="ZINC FINGER C2HC DOMAIN-CONTAINING PROTEIN 1C"/>
    <property type="match status" value="1"/>
</dbReference>
<evidence type="ECO:0000313" key="9">
    <source>
        <dbReference type="EMBL" id="KAJ8927652.1"/>
    </source>
</evidence>
<evidence type="ECO:0000259" key="8">
    <source>
        <dbReference type="PROSITE" id="PS52027"/>
    </source>
</evidence>
<feature type="compositionally biased region" description="Polar residues" evidence="7">
    <location>
        <begin position="99"/>
        <end position="112"/>
    </location>
</feature>
<evidence type="ECO:0000256" key="6">
    <source>
        <dbReference type="PROSITE-ProRule" id="PRU01371"/>
    </source>
</evidence>
<evidence type="ECO:0000256" key="7">
    <source>
        <dbReference type="SAM" id="MobiDB-lite"/>
    </source>
</evidence>
<name>A0AAV8WMZ6_9CUCU</name>
<evidence type="ECO:0000256" key="4">
    <source>
        <dbReference type="ARBA" id="ARBA00022833"/>
    </source>
</evidence>
<dbReference type="GO" id="GO:0008270">
    <property type="term" value="F:zinc ion binding"/>
    <property type="evidence" value="ECO:0007669"/>
    <property type="project" value="UniProtKB-KW"/>
</dbReference>
<keyword evidence="5" id="KW-0175">Coiled coil</keyword>
<dbReference type="PROSITE" id="PS52027">
    <property type="entry name" value="ZF_C2HC_C3H"/>
    <property type="match status" value="2"/>
</dbReference>
<evidence type="ECO:0000256" key="3">
    <source>
        <dbReference type="ARBA" id="ARBA00022771"/>
    </source>
</evidence>
<dbReference type="InterPro" id="IPR049899">
    <property type="entry name" value="Znf_C2HC_C3H"/>
</dbReference>
<evidence type="ECO:0000256" key="5">
    <source>
        <dbReference type="ARBA" id="ARBA00023054"/>
    </source>
</evidence>
<keyword evidence="3 6" id="KW-0863">Zinc-finger</keyword>
<feature type="compositionally biased region" description="Polar residues" evidence="7">
    <location>
        <begin position="1"/>
        <end position="25"/>
    </location>
</feature>
<dbReference type="PANTHER" id="PTHR14649">
    <property type="entry name" value="ZINC FINGER C2HC DOMAIN-CONTAINING PROTEIN 1C"/>
    <property type="match status" value="1"/>
</dbReference>
<organism evidence="9 10">
    <name type="scientific">Rhamnusium bicolor</name>
    <dbReference type="NCBI Taxonomy" id="1586634"/>
    <lineage>
        <taxon>Eukaryota</taxon>
        <taxon>Metazoa</taxon>
        <taxon>Ecdysozoa</taxon>
        <taxon>Arthropoda</taxon>
        <taxon>Hexapoda</taxon>
        <taxon>Insecta</taxon>
        <taxon>Pterygota</taxon>
        <taxon>Neoptera</taxon>
        <taxon>Endopterygota</taxon>
        <taxon>Coleoptera</taxon>
        <taxon>Polyphaga</taxon>
        <taxon>Cucujiformia</taxon>
        <taxon>Chrysomeloidea</taxon>
        <taxon>Cerambycidae</taxon>
        <taxon>Lepturinae</taxon>
        <taxon>Rhagiini</taxon>
        <taxon>Rhamnusium</taxon>
    </lineage>
</organism>
<feature type="region of interest" description="Disordered" evidence="7">
    <location>
        <begin position="137"/>
        <end position="162"/>
    </location>
</feature>
<feature type="domain" description="C2HC/C3H-type" evidence="8">
    <location>
        <begin position="32"/>
        <end position="61"/>
    </location>
</feature>
<proteinExistence type="inferred from homology"/>
<comment type="similarity">
    <text evidence="1">Belongs to the ZC2HC1 family.</text>
</comment>
<reference evidence="9" key="1">
    <citation type="journal article" date="2023" name="Insect Mol. Biol.">
        <title>Genome sequencing provides insights into the evolution of gene families encoding plant cell wall-degrading enzymes in longhorned beetles.</title>
        <authorList>
            <person name="Shin N.R."/>
            <person name="Okamura Y."/>
            <person name="Kirsch R."/>
            <person name="Pauchet Y."/>
        </authorList>
    </citation>
    <scope>NUCLEOTIDE SEQUENCE</scope>
    <source>
        <strain evidence="9">RBIC_L_NR</strain>
    </source>
</reference>
<feature type="region of interest" description="Disordered" evidence="7">
    <location>
        <begin position="84"/>
        <end position="122"/>
    </location>
</feature>
<protein>
    <recommendedName>
        <fullName evidence="8">C2HC/C3H-type domain-containing protein</fullName>
    </recommendedName>
</protein>
<dbReference type="InterPro" id="IPR026104">
    <property type="entry name" value="ZNF_C2HC_dom_1C"/>
</dbReference>
<dbReference type="EMBL" id="JANEYF010005569">
    <property type="protein sequence ID" value="KAJ8927652.1"/>
    <property type="molecule type" value="Genomic_DNA"/>
</dbReference>
<evidence type="ECO:0000256" key="2">
    <source>
        <dbReference type="ARBA" id="ARBA00022723"/>
    </source>
</evidence>
<feature type="domain" description="C2HC/C3H-type" evidence="8">
    <location>
        <begin position="159"/>
        <end position="188"/>
    </location>
</feature>
<dbReference type="Proteomes" id="UP001162156">
    <property type="component" value="Unassembled WGS sequence"/>
</dbReference>
<dbReference type="Gene3D" id="3.30.160.60">
    <property type="entry name" value="Classic Zinc Finger"/>
    <property type="match status" value="2"/>
</dbReference>
<dbReference type="AlphaFoldDB" id="A0AAV8WMZ6"/>
<accession>A0AAV8WMZ6</accession>
<keyword evidence="2" id="KW-0479">Metal-binding</keyword>
<sequence length="202" mass="22341">MFSFQPQTSAKAPTNTRPSAKQSAKSMVVRDDLAECNFCGRRFATDRLQKHEDICSKTGKKKRKVYDATKHRVIGTELENYVLKGGKGKSAVSSKQSRQFDASSRNASTKSRQSAKKDWRRTHEEFIAAIRAAKQAQAHLASGGKLSDLPPPPPSSNPDYVQCPHCGRRFNESAAERHIPKCATFQFNKPKPGAPGKPSAKR</sequence>
<gene>
    <name evidence="9" type="ORF">NQ314_019854</name>
</gene>
<keyword evidence="10" id="KW-1185">Reference proteome</keyword>
<dbReference type="Pfam" id="PF13913">
    <property type="entry name" value="zf-C2HC_2"/>
    <property type="match status" value="2"/>
</dbReference>
<comment type="caution">
    <text evidence="9">The sequence shown here is derived from an EMBL/GenBank/DDBJ whole genome shotgun (WGS) entry which is preliminary data.</text>
</comment>
<feature type="region of interest" description="Disordered" evidence="7">
    <location>
        <begin position="1"/>
        <end position="26"/>
    </location>
</feature>
<evidence type="ECO:0000313" key="10">
    <source>
        <dbReference type="Proteomes" id="UP001162156"/>
    </source>
</evidence>